<organism evidence="3 4">
    <name type="scientific">Capsicum baccatum</name>
    <name type="common">Peruvian pepper</name>
    <dbReference type="NCBI Taxonomy" id="33114"/>
    <lineage>
        <taxon>Eukaryota</taxon>
        <taxon>Viridiplantae</taxon>
        <taxon>Streptophyta</taxon>
        <taxon>Embryophyta</taxon>
        <taxon>Tracheophyta</taxon>
        <taxon>Spermatophyta</taxon>
        <taxon>Magnoliopsida</taxon>
        <taxon>eudicotyledons</taxon>
        <taxon>Gunneridae</taxon>
        <taxon>Pentapetalae</taxon>
        <taxon>asterids</taxon>
        <taxon>lamiids</taxon>
        <taxon>Solanales</taxon>
        <taxon>Solanaceae</taxon>
        <taxon>Solanoideae</taxon>
        <taxon>Capsiceae</taxon>
        <taxon>Capsicum</taxon>
    </lineage>
</organism>
<keyword evidence="4" id="KW-1185">Reference proteome</keyword>
<name>A0A2G2W014_CAPBA</name>
<feature type="compositionally biased region" description="Acidic residues" evidence="1">
    <location>
        <begin position="418"/>
        <end position="432"/>
    </location>
</feature>
<feature type="region of interest" description="Disordered" evidence="1">
    <location>
        <begin position="281"/>
        <end position="476"/>
    </location>
</feature>
<dbReference type="InterPro" id="IPR035925">
    <property type="entry name" value="BSD_dom_sf"/>
</dbReference>
<dbReference type="GO" id="GO:0005737">
    <property type="term" value="C:cytoplasm"/>
    <property type="evidence" value="ECO:0007669"/>
    <property type="project" value="TreeGrafter"/>
</dbReference>
<dbReference type="Pfam" id="PF03909">
    <property type="entry name" value="BSD"/>
    <property type="match status" value="1"/>
</dbReference>
<sequence length="476" mass="52977">MNFFKSILSDEPDPQKDVVNSDPDPNYDKPDSRSDSTSPAAADADGDAAGGLWTFGGLFKTISTRSESVLETYRRDLQEFGSGLKKETELFREVATRAVKDLPNSIDTLLTSAETESETPDANRRSLNSGRYSRFESQLMNIQSDPNTFCADPEDMEEFKKWKLGFDLKEKGKEIENLIGQNESLEGMYRRVVPNEVENETFWCRYFYKVYRLKQQESVRAKLVNRAMSIDDDEELSWDVDDDDDNNNEQEGDTKLKVDEHVQEKEGSVVERSVNDVKKLDSGVKESVRQDSTNVSKEIPKQDSTSVAKELPINKSAQSKEDSTNVVKQATHSDESKSLSSAAIDKKEENPSNVDGGDKSQVVESSGSSKDSKKGDTEATSTSQGKKEEGVMKGSEGEGDKDESGKVPIGSSQKTGADEDDLDWAEIEDIEGNDDKRATSHVSSSNRADLRKRLSVEEDDEDLSWDIEDDDEPAKA</sequence>
<reference evidence="3 4" key="1">
    <citation type="journal article" date="2017" name="Genome Biol.">
        <title>New reference genome sequences of hot pepper reveal the massive evolution of plant disease-resistance genes by retroduplication.</title>
        <authorList>
            <person name="Kim S."/>
            <person name="Park J."/>
            <person name="Yeom S.I."/>
            <person name="Kim Y.M."/>
            <person name="Seo E."/>
            <person name="Kim K.T."/>
            <person name="Kim M.S."/>
            <person name="Lee J.M."/>
            <person name="Cheong K."/>
            <person name="Shin H.S."/>
            <person name="Kim S.B."/>
            <person name="Han K."/>
            <person name="Lee J."/>
            <person name="Park M."/>
            <person name="Lee H.A."/>
            <person name="Lee H.Y."/>
            <person name="Lee Y."/>
            <person name="Oh S."/>
            <person name="Lee J.H."/>
            <person name="Choi E."/>
            <person name="Choi E."/>
            <person name="Lee S.E."/>
            <person name="Jeon J."/>
            <person name="Kim H."/>
            <person name="Choi G."/>
            <person name="Song H."/>
            <person name="Lee J."/>
            <person name="Lee S.C."/>
            <person name="Kwon J.K."/>
            <person name="Lee H.Y."/>
            <person name="Koo N."/>
            <person name="Hong Y."/>
            <person name="Kim R.W."/>
            <person name="Kang W.H."/>
            <person name="Huh J.H."/>
            <person name="Kang B.C."/>
            <person name="Yang T.J."/>
            <person name="Lee Y.H."/>
            <person name="Bennetzen J.L."/>
            <person name="Choi D."/>
        </authorList>
    </citation>
    <scope>NUCLEOTIDE SEQUENCE [LARGE SCALE GENOMIC DNA]</scope>
    <source>
        <strain evidence="4">cv. PBC81</strain>
    </source>
</reference>
<dbReference type="PANTHER" id="PTHR16019">
    <property type="entry name" value="SYNAPSE-ASSOCIATED PROTEIN"/>
    <property type="match status" value="1"/>
</dbReference>
<reference evidence="4" key="2">
    <citation type="journal article" date="2017" name="J. Anim. Genet.">
        <title>Multiple reference genome sequences of hot pepper reveal the massive evolution of plant disease resistance genes by retroduplication.</title>
        <authorList>
            <person name="Kim S."/>
            <person name="Park J."/>
            <person name="Yeom S.-I."/>
            <person name="Kim Y.-M."/>
            <person name="Seo E."/>
            <person name="Kim K.-T."/>
            <person name="Kim M.-S."/>
            <person name="Lee J.M."/>
            <person name="Cheong K."/>
            <person name="Shin H.-S."/>
            <person name="Kim S.-B."/>
            <person name="Han K."/>
            <person name="Lee J."/>
            <person name="Park M."/>
            <person name="Lee H.-A."/>
            <person name="Lee H.-Y."/>
            <person name="Lee Y."/>
            <person name="Oh S."/>
            <person name="Lee J.H."/>
            <person name="Choi E."/>
            <person name="Choi E."/>
            <person name="Lee S.E."/>
            <person name="Jeon J."/>
            <person name="Kim H."/>
            <person name="Choi G."/>
            <person name="Song H."/>
            <person name="Lee J."/>
            <person name="Lee S.-C."/>
            <person name="Kwon J.-K."/>
            <person name="Lee H.-Y."/>
            <person name="Koo N."/>
            <person name="Hong Y."/>
            <person name="Kim R.W."/>
            <person name="Kang W.-H."/>
            <person name="Huh J.H."/>
            <person name="Kang B.-C."/>
            <person name="Yang T.-J."/>
            <person name="Lee Y.-H."/>
            <person name="Bennetzen J.L."/>
            <person name="Choi D."/>
        </authorList>
    </citation>
    <scope>NUCLEOTIDE SEQUENCE [LARGE SCALE GENOMIC DNA]</scope>
    <source>
        <strain evidence="4">cv. PBC81</strain>
    </source>
</reference>
<evidence type="ECO:0000256" key="1">
    <source>
        <dbReference type="SAM" id="MobiDB-lite"/>
    </source>
</evidence>
<evidence type="ECO:0000313" key="3">
    <source>
        <dbReference type="EMBL" id="PHT38565.1"/>
    </source>
</evidence>
<feature type="compositionally biased region" description="Polar residues" evidence="1">
    <location>
        <begin position="290"/>
        <end position="307"/>
    </location>
</feature>
<feature type="compositionally biased region" description="Acidic residues" evidence="1">
    <location>
        <begin position="457"/>
        <end position="476"/>
    </location>
</feature>
<comment type="caution">
    <text evidence="3">The sequence shown here is derived from an EMBL/GenBank/DDBJ whole genome shotgun (WGS) entry which is preliminary data.</text>
</comment>
<feature type="domain" description="BSD" evidence="2">
    <location>
        <begin position="162"/>
        <end position="214"/>
    </location>
</feature>
<dbReference type="SUPFAM" id="SSF140383">
    <property type="entry name" value="BSD domain-like"/>
    <property type="match status" value="1"/>
</dbReference>
<feature type="compositionally biased region" description="Basic and acidic residues" evidence="1">
    <location>
        <begin position="385"/>
        <end position="405"/>
    </location>
</feature>
<dbReference type="EMBL" id="MLFT02000009">
    <property type="protein sequence ID" value="PHT38565.1"/>
    <property type="molecule type" value="Genomic_DNA"/>
</dbReference>
<dbReference type="OrthoDB" id="73788at2759"/>
<dbReference type="SMART" id="SM00751">
    <property type="entry name" value="BSD"/>
    <property type="match status" value="1"/>
</dbReference>
<protein>
    <recommendedName>
        <fullName evidence="2">BSD domain-containing protein</fullName>
    </recommendedName>
</protein>
<gene>
    <name evidence="3" type="ORF">CQW23_22138</name>
</gene>
<dbReference type="InterPro" id="IPR051494">
    <property type="entry name" value="BSD_domain-containing"/>
</dbReference>
<feature type="region of interest" description="Disordered" evidence="1">
    <location>
        <begin position="235"/>
        <end position="256"/>
    </location>
</feature>
<dbReference type="InterPro" id="IPR005607">
    <property type="entry name" value="BSD_dom"/>
</dbReference>
<dbReference type="AlphaFoldDB" id="A0A2G2W014"/>
<dbReference type="Gene3D" id="1.10.3970.10">
    <property type="entry name" value="BSD domain"/>
    <property type="match status" value="1"/>
</dbReference>
<feature type="region of interest" description="Disordered" evidence="1">
    <location>
        <begin position="1"/>
        <end position="47"/>
    </location>
</feature>
<dbReference type="PANTHER" id="PTHR16019:SF5">
    <property type="entry name" value="BSD DOMAIN-CONTAINING PROTEIN 1"/>
    <property type="match status" value="1"/>
</dbReference>
<proteinExistence type="predicted"/>
<feature type="compositionally biased region" description="Acidic residues" evidence="1">
    <location>
        <begin position="235"/>
        <end position="251"/>
    </location>
</feature>
<dbReference type="PROSITE" id="PS50858">
    <property type="entry name" value="BSD"/>
    <property type="match status" value="1"/>
</dbReference>
<accession>A0A2G2W014</accession>
<dbReference type="Proteomes" id="UP000224567">
    <property type="component" value="Unassembled WGS sequence"/>
</dbReference>
<evidence type="ECO:0000259" key="2">
    <source>
        <dbReference type="PROSITE" id="PS50858"/>
    </source>
</evidence>
<evidence type="ECO:0000313" key="4">
    <source>
        <dbReference type="Proteomes" id="UP000224567"/>
    </source>
</evidence>